<comment type="cofactor">
    <cofactor evidence="1">
        <name>heme b</name>
        <dbReference type="ChEBI" id="CHEBI:60344"/>
    </cofactor>
</comment>
<name>A0A1V6X122_PENNA</name>
<dbReference type="EMBL" id="MOOB01000143">
    <property type="protein sequence ID" value="OQE68842.1"/>
    <property type="molecule type" value="Genomic_DNA"/>
</dbReference>
<reference evidence="13" key="1">
    <citation type="journal article" date="2017" name="Nat. Microbiol.">
        <title>Global analysis of biosynthetic gene clusters reveals vast potential of secondary metabolite production in Penicillium species.</title>
        <authorList>
            <person name="Nielsen J.C."/>
            <person name="Grijseels S."/>
            <person name="Prigent S."/>
            <person name="Ji B."/>
            <person name="Dainat J."/>
            <person name="Nielsen K.F."/>
            <person name="Frisvad J.C."/>
            <person name="Workman M."/>
            <person name="Nielsen J."/>
        </authorList>
    </citation>
    <scope>NUCLEOTIDE SEQUENCE [LARGE SCALE GENOMIC DNA]</scope>
    <source>
        <strain evidence="13">IBT 13039</strain>
    </source>
</reference>
<dbReference type="GO" id="GO:0046872">
    <property type="term" value="F:metal ion binding"/>
    <property type="evidence" value="ECO:0007669"/>
    <property type="project" value="UniProtKB-KW"/>
</dbReference>
<evidence type="ECO:0000313" key="13">
    <source>
        <dbReference type="Proteomes" id="UP000191691"/>
    </source>
</evidence>
<feature type="region of interest" description="Disordered" evidence="9">
    <location>
        <begin position="480"/>
        <end position="505"/>
    </location>
</feature>
<dbReference type="AlphaFoldDB" id="A0A1V6X122"/>
<keyword evidence="13" id="KW-1185">Reference proteome</keyword>
<dbReference type="GO" id="GO:0020037">
    <property type="term" value="F:heme binding"/>
    <property type="evidence" value="ECO:0007669"/>
    <property type="project" value="InterPro"/>
</dbReference>
<comment type="caution">
    <text evidence="12">The sequence shown here is derived from an EMBL/GenBank/DDBJ whole genome shotgun (WGS) entry which is preliminary data.</text>
</comment>
<dbReference type="InterPro" id="IPR011008">
    <property type="entry name" value="Dimeric_a/b-barrel"/>
</dbReference>
<dbReference type="InterPro" id="IPR049509">
    <property type="entry name" value="DyP_N"/>
</dbReference>
<feature type="domain" description="DyP dimeric alpha+beta barrel" evidence="11">
    <location>
        <begin position="147"/>
        <end position="260"/>
    </location>
</feature>
<dbReference type="Proteomes" id="UP000191691">
    <property type="component" value="Unassembled WGS sequence"/>
</dbReference>
<evidence type="ECO:0000313" key="12">
    <source>
        <dbReference type="EMBL" id="OQE68842.1"/>
    </source>
</evidence>
<keyword evidence="7" id="KW-0408">Iron</keyword>
<accession>A0A1V6X122</accession>
<evidence type="ECO:0000256" key="9">
    <source>
        <dbReference type="SAM" id="MobiDB-lite"/>
    </source>
</evidence>
<evidence type="ECO:0000256" key="4">
    <source>
        <dbReference type="ARBA" id="ARBA00022723"/>
    </source>
</evidence>
<evidence type="ECO:0000256" key="2">
    <source>
        <dbReference type="ARBA" id="ARBA00022559"/>
    </source>
</evidence>
<feature type="compositionally biased region" description="Basic and acidic residues" evidence="9">
    <location>
        <begin position="69"/>
        <end position="83"/>
    </location>
</feature>
<dbReference type="Pfam" id="PF20628">
    <property type="entry name" value="Dyp_perox_C"/>
    <property type="match status" value="1"/>
</dbReference>
<evidence type="ECO:0000256" key="6">
    <source>
        <dbReference type="ARBA" id="ARBA00023002"/>
    </source>
</evidence>
<evidence type="ECO:0000256" key="5">
    <source>
        <dbReference type="ARBA" id="ARBA00022729"/>
    </source>
</evidence>
<sequence length="551" mass="61084">MGISKEDADDIQGDIWPGLSKKYQAFYFFTIEDPKAFKPVLRKLADEVITNTTQAMADRVCIQKVREENKKKEAAKKAQEQPKKNTRSTGGGLFGGLVDGVGSVVNAGIDFAGAAAHGAVDVTVGVAKFPFDLIAQLVPKDPKDIPRSKANSSQVGLARVNISFTHVGANKMWNEYFIDDLFIKGQEQDTIGEGRDQAKDWKPEFLKDAANSKPSQVDGLVIVCGTKEEVKAKVAYLNQNYLGPKQGCRHVLTLDGAERPGAQRGHEHFGFLDGVSQPILEGFDDEDLKANGSFKMKTRPGIILLGHDGEMDNEEGMQHPAWAKNGSYMVVRRLKQFVPEWNSYVEEKAKELHFTPGQMGARLMGRWQSGAPVEMFPDNDSPEHARFNDFDYDPESGFRCPFAAHTRKVGPRKDTKNVDKFNIMRRGLPYGPEHDPATEPKTTQDRGLMFVCYQSSIQNGFSFIKNKWANADNFPKKKETFTGGTVPGQDPVIGQKLPSTKQEDDKHLTFSITDGKGKKTSIEFPPFVESQGGDYFFTPSLSLLRTMSGAN</sequence>
<keyword evidence="3" id="KW-0349">Heme</keyword>
<dbReference type="PROSITE" id="PS51404">
    <property type="entry name" value="DYP_PEROXIDASE"/>
    <property type="match status" value="1"/>
</dbReference>
<keyword evidence="4" id="KW-0479">Metal-binding</keyword>
<feature type="domain" description="Dyp-type peroxidase C-terminal" evidence="10">
    <location>
        <begin position="318"/>
        <end position="480"/>
    </location>
</feature>
<evidence type="ECO:0000259" key="10">
    <source>
        <dbReference type="Pfam" id="PF20628"/>
    </source>
</evidence>
<keyword evidence="5" id="KW-0732">Signal</keyword>
<feature type="region of interest" description="Disordered" evidence="9">
    <location>
        <begin position="69"/>
        <end position="89"/>
    </location>
</feature>
<dbReference type="GO" id="GO:0004601">
    <property type="term" value="F:peroxidase activity"/>
    <property type="evidence" value="ECO:0007669"/>
    <property type="project" value="UniProtKB-KW"/>
</dbReference>
<dbReference type="GO" id="GO:0005829">
    <property type="term" value="C:cytosol"/>
    <property type="evidence" value="ECO:0007669"/>
    <property type="project" value="TreeGrafter"/>
</dbReference>
<evidence type="ECO:0000256" key="1">
    <source>
        <dbReference type="ARBA" id="ARBA00001970"/>
    </source>
</evidence>
<comment type="similarity">
    <text evidence="8">Belongs to the DyP-type peroxidase family.</text>
</comment>
<dbReference type="SUPFAM" id="SSF54909">
    <property type="entry name" value="Dimeric alpha+beta barrel"/>
    <property type="match status" value="2"/>
</dbReference>
<dbReference type="STRING" id="60175.A0A1V6X122"/>
<dbReference type="Pfam" id="PF21105">
    <property type="entry name" value="DyP_N"/>
    <property type="match status" value="2"/>
</dbReference>
<dbReference type="NCBIfam" id="TIGR01413">
    <property type="entry name" value="Dyp_perox_fam"/>
    <property type="match status" value="1"/>
</dbReference>
<evidence type="ECO:0000256" key="7">
    <source>
        <dbReference type="ARBA" id="ARBA00023004"/>
    </source>
</evidence>
<proteinExistence type="inferred from homology"/>
<evidence type="ECO:0000256" key="8">
    <source>
        <dbReference type="ARBA" id="ARBA00025737"/>
    </source>
</evidence>
<gene>
    <name evidence="12" type="ORF">PENNAL_c0143G04248</name>
</gene>
<keyword evidence="6" id="KW-0560">Oxidoreductase</keyword>
<dbReference type="PANTHER" id="PTHR30521:SF4">
    <property type="entry name" value="DEFERROCHELATASE"/>
    <property type="match status" value="1"/>
</dbReference>
<dbReference type="PANTHER" id="PTHR30521">
    <property type="entry name" value="DEFERROCHELATASE/PEROXIDASE"/>
    <property type="match status" value="1"/>
</dbReference>
<protein>
    <recommendedName>
        <fullName evidence="14">Dyp-type peroxidase</fullName>
    </recommendedName>
</protein>
<evidence type="ECO:0008006" key="14">
    <source>
        <dbReference type="Google" id="ProtNLM"/>
    </source>
</evidence>
<evidence type="ECO:0000256" key="3">
    <source>
        <dbReference type="ARBA" id="ARBA00022617"/>
    </source>
</evidence>
<feature type="domain" description="DyP dimeric alpha+beta barrel" evidence="11">
    <location>
        <begin position="10"/>
        <end position="73"/>
    </location>
</feature>
<dbReference type="OMA" id="EHARFND"/>
<dbReference type="InterPro" id="IPR048328">
    <property type="entry name" value="Dyp_perox_C"/>
</dbReference>
<dbReference type="InterPro" id="IPR006314">
    <property type="entry name" value="Dyp_peroxidase"/>
</dbReference>
<keyword evidence="2" id="KW-0575">Peroxidase</keyword>
<evidence type="ECO:0000259" key="11">
    <source>
        <dbReference type="Pfam" id="PF21105"/>
    </source>
</evidence>
<organism evidence="12 13">
    <name type="scientific">Penicillium nalgiovense</name>
    <dbReference type="NCBI Taxonomy" id="60175"/>
    <lineage>
        <taxon>Eukaryota</taxon>
        <taxon>Fungi</taxon>
        <taxon>Dikarya</taxon>
        <taxon>Ascomycota</taxon>
        <taxon>Pezizomycotina</taxon>
        <taxon>Eurotiomycetes</taxon>
        <taxon>Eurotiomycetidae</taxon>
        <taxon>Eurotiales</taxon>
        <taxon>Aspergillaceae</taxon>
        <taxon>Penicillium</taxon>
    </lineage>
</organism>